<accession>A0A8S5PQ58</accession>
<proteinExistence type="predicted"/>
<evidence type="ECO:0000256" key="1">
    <source>
        <dbReference type="SAM" id="Phobius"/>
    </source>
</evidence>
<sequence>MIVTKEEYSYRNIYIPEEEICENTEVCRYESKNWMFTEGKISDFIHALKLKKQEKDKAAANANYGRIVSIYRKDLENILKYGEEVNKLFYDFCLNVYNGKPFETEVKSYRDKRNNLSKIAFSDKETMALSNSLNTKEFANACKKSPDIMKDLEALSKDCNYPGKYIKRKNKIADAVRKTYALLEKIEDEEKCSEEACKWITDEYNLFVDDFEYIQIRSLTPYAVYNKINNIKVESSITDEKTFDPSKYFSFQDEDKVNPSLFDDEKVFYRDPVYNKAITEYFNMADRKTTKVLTHLNEAGQNTVLMNLTSKLYDKIVSKCDDIDYGEIPATKGDITKLSKYNDMKETISIMHDILKEYNQDTGPVDELSVALSNVEARKDLFERAYRYNSELPIAMYCNVVLGIITGISYMIATSIEFIKDPGTESFRLALDKMSYAKTKDHMIYSTLKSFNKTCANKDFDRAMEAVLKASTKNFTGGVVLGGIAIGILGVILVLIPVLRELIFLFYYTRMRISDFFDIQADLLQANAYALESNTTLNKTEQKKVMAKQLKTVEHFRKISNAFAIEIKKAEVASVKEKRQDDETKMLIDDIDGLDSSSGSALF</sequence>
<reference evidence="2" key="1">
    <citation type="journal article" date="2021" name="Proc. Natl. Acad. Sci. U.S.A.">
        <title>A Catalog of Tens of Thousands of Viruses from Human Metagenomes Reveals Hidden Associations with Chronic Diseases.</title>
        <authorList>
            <person name="Tisza M.J."/>
            <person name="Buck C.B."/>
        </authorList>
    </citation>
    <scope>NUCLEOTIDE SEQUENCE</scope>
    <source>
        <strain evidence="2">CtwwN25</strain>
    </source>
</reference>
<feature type="transmembrane region" description="Helical" evidence="1">
    <location>
        <begin position="394"/>
        <end position="413"/>
    </location>
</feature>
<feature type="transmembrane region" description="Helical" evidence="1">
    <location>
        <begin position="479"/>
        <end position="508"/>
    </location>
</feature>
<evidence type="ECO:0000313" key="2">
    <source>
        <dbReference type="EMBL" id="DAE08635.1"/>
    </source>
</evidence>
<organism evidence="2">
    <name type="scientific">Myoviridae sp. ctwwN25</name>
    <dbReference type="NCBI Taxonomy" id="2825209"/>
    <lineage>
        <taxon>Viruses</taxon>
        <taxon>Duplodnaviria</taxon>
        <taxon>Heunggongvirae</taxon>
        <taxon>Uroviricota</taxon>
        <taxon>Caudoviricetes</taxon>
    </lineage>
</organism>
<protein>
    <submittedName>
        <fullName evidence="2">Uncharacterized protein</fullName>
    </submittedName>
</protein>
<dbReference type="EMBL" id="BK015472">
    <property type="protein sequence ID" value="DAE08635.1"/>
    <property type="molecule type" value="Genomic_DNA"/>
</dbReference>
<keyword evidence="1" id="KW-0812">Transmembrane</keyword>
<keyword evidence="1" id="KW-0472">Membrane</keyword>
<name>A0A8S5PQ58_9CAUD</name>
<keyword evidence="1" id="KW-1133">Transmembrane helix</keyword>